<dbReference type="NCBIfam" id="TIGR03454">
    <property type="entry name" value="partition_RepB"/>
    <property type="match status" value="1"/>
</dbReference>
<dbReference type="SUPFAM" id="SSF110849">
    <property type="entry name" value="ParB/Sulfiredoxin"/>
    <property type="match status" value="1"/>
</dbReference>
<dbReference type="SUPFAM" id="SSF109709">
    <property type="entry name" value="KorB DNA-binding domain-like"/>
    <property type="match status" value="1"/>
</dbReference>
<evidence type="ECO:0000256" key="1">
    <source>
        <dbReference type="ARBA" id="ARBA00006295"/>
    </source>
</evidence>
<sequence length="344" mass="38245">MSANDKRKQKLSAAYDVSDRAALLESAKKDAGRRSSASIPTQALKTSMTAIEQRVVELQNQLKETAFRKIDPKKILDSAVADRFPWSEDTEEFIALKQSIQLEGQKLPILVRPHPEKSEYFQVAYGARRAHACRLLGITVKAFVQELSDEELVVAQGIENNDRTDLSFIEKALYARSLQAFGYAHSVIGRAIGVQDKSNLRKLLRIADAIPNEICHLIGSANGVGLPRWSALAIVFEDRQQAAEDAIVNASASAAWQKADSNGRFEIALKVAQRSAHKKSASTNKRTIVFFQSGNGDKIVKFSEKVKSLDFSIDRSKGEGFAEFLRERMETLISEYEAEKGEKQ</sequence>
<keyword evidence="5" id="KW-1185">Reference proteome</keyword>
<dbReference type="NCBIfam" id="TIGR00180">
    <property type="entry name" value="parB_part"/>
    <property type="match status" value="1"/>
</dbReference>
<dbReference type="GO" id="GO:0007059">
    <property type="term" value="P:chromosome segregation"/>
    <property type="evidence" value="ECO:0007669"/>
    <property type="project" value="TreeGrafter"/>
</dbReference>
<keyword evidence="2" id="KW-0175">Coiled coil</keyword>
<feature type="coiled-coil region" evidence="2">
    <location>
        <begin position="41"/>
        <end position="68"/>
    </location>
</feature>
<feature type="domain" description="ParB-like N-terminal" evidence="3">
    <location>
        <begin position="68"/>
        <end position="161"/>
    </location>
</feature>
<dbReference type="Pfam" id="PF02195">
    <property type="entry name" value="ParB_N"/>
    <property type="match status" value="1"/>
</dbReference>
<dbReference type="GO" id="GO:0003677">
    <property type="term" value="F:DNA binding"/>
    <property type="evidence" value="ECO:0007669"/>
    <property type="project" value="InterPro"/>
</dbReference>
<dbReference type="InterPro" id="IPR036086">
    <property type="entry name" value="ParB/Sulfiredoxin_sf"/>
</dbReference>
<reference evidence="4 5" key="1">
    <citation type="submission" date="2016-10" db="EMBL/GenBank/DDBJ databases">
        <authorList>
            <person name="de Groot N.N."/>
        </authorList>
    </citation>
    <scope>NUCLEOTIDE SEQUENCE [LARGE SCALE GENOMIC DNA]</scope>
    <source>
        <strain evidence="4 5">CGMCC 1.9157</strain>
    </source>
</reference>
<protein>
    <submittedName>
        <fullName evidence="4">Chromosome partitioning protein, ParB family</fullName>
    </submittedName>
</protein>
<dbReference type="InterPro" id="IPR017819">
    <property type="entry name" value="Plasmid_partition_RepB"/>
</dbReference>
<dbReference type="InterPro" id="IPR037972">
    <property type="entry name" value="RepB_N"/>
</dbReference>
<gene>
    <name evidence="4" type="ORF">SAMN04488056_12123</name>
</gene>
<organism evidence="4 5">
    <name type="scientific">Cohaesibacter marisflavi</name>
    <dbReference type="NCBI Taxonomy" id="655353"/>
    <lineage>
        <taxon>Bacteria</taxon>
        <taxon>Pseudomonadati</taxon>
        <taxon>Pseudomonadota</taxon>
        <taxon>Alphaproteobacteria</taxon>
        <taxon>Hyphomicrobiales</taxon>
        <taxon>Cohaesibacteraceae</taxon>
    </lineage>
</organism>
<evidence type="ECO:0000256" key="2">
    <source>
        <dbReference type="SAM" id="Coils"/>
    </source>
</evidence>
<dbReference type="AlphaFoldDB" id="A0A1I5MFQ7"/>
<dbReference type="InterPro" id="IPR004437">
    <property type="entry name" value="ParB/RepB/Spo0J"/>
</dbReference>
<dbReference type="GO" id="GO:0005694">
    <property type="term" value="C:chromosome"/>
    <property type="evidence" value="ECO:0007669"/>
    <property type="project" value="TreeGrafter"/>
</dbReference>
<dbReference type="EMBL" id="FOVR01000021">
    <property type="protein sequence ID" value="SFP08422.1"/>
    <property type="molecule type" value="Genomic_DNA"/>
</dbReference>
<comment type="similarity">
    <text evidence="1">Belongs to the ParB family.</text>
</comment>
<accession>A0A1I5MFQ7</accession>
<dbReference type="STRING" id="655353.SAMN04488056_12123"/>
<dbReference type="Proteomes" id="UP000199236">
    <property type="component" value="Unassembled WGS sequence"/>
</dbReference>
<name>A0A1I5MFQ7_9HYPH</name>
<proteinExistence type="inferred from homology"/>
<dbReference type="Gene3D" id="1.10.10.2830">
    <property type="match status" value="1"/>
</dbReference>
<dbReference type="InterPro" id="IPR050336">
    <property type="entry name" value="Chromosome_partition/occlusion"/>
</dbReference>
<dbReference type="InterPro" id="IPR003115">
    <property type="entry name" value="ParB_N"/>
</dbReference>
<dbReference type="SMART" id="SM00470">
    <property type="entry name" value="ParB"/>
    <property type="match status" value="1"/>
</dbReference>
<dbReference type="PANTHER" id="PTHR33375:SF1">
    <property type="entry name" value="CHROMOSOME-PARTITIONING PROTEIN PARB-RELATED"/>
    <property type="match status" value="1"/>
</dbReference>
<dbReference type="RefSeq" id="WP_175528222.1">
    <property type="nucleotide sequence ID" value="NZ_FOVR01000021.1"/>
</dbReference>
<evidence type="ECO:0000313" key="5">
    <source>
        <dbReference type="Proteomes" id="UP000199236"/>
    </source>
</evidence>
<dbReference type="Gene3D" id="3.90.1530.30">
    <property type="match status" value="1"/>
</dbReference>
<evidence type="ECO:0000259" key="3">
    <source>
        <dbReference type="SMART" id="SM00470"/>
    </source>
</evidence>
<dbReference type="CDD" id="cd16405">
    <property type="entry name" value="RepB_like_N"/>
    <property type="match status" value="1"/>
</dbReference>
<evidence type="ECO:0000313" key="4">
    <source>
        <dbReference type="EMBL" id="SFP08422.1"/>
    </source>
</evidence>
<dbReference type="PANTHER" id="PTHR33375">
    <property type="entry name" value="CHROMOSOME-PARTITIONING PROTEIN PARB-RELATED"/>
    <property type="match status" value="1"/>
</dbReference>